<feature type="compositionally biased region" description="Pro residues" evidence="1">
    <location>
        <begin position="1"/>
        <end position="10"/>
    </location>
</feature>
<keyword evidence="3" id="KW-1185">Reference proteome</keyword>
<dbReference type="Proteomes" id="UP000015105">
    <property type="component" value="Chromosome 4D"/>
</dbReference>
<name>A0A453I954_AEGTS</name>
<evidence type="ECO:0000256" key="1">
    <source>
        <dbReference type="SAM" id="MobiDB-lite"/>
    </source>
</evidence>
<protein>
    <submittedName>
        <fullName evidence="2">Uncharacterized protein</fullName>
    </submittedName>
</protein>
<dbReference type="AlphaFoldDB" id="A0A453I954"/>
<organism evidence="2 3">
    <name type="scientific">Aegilops tauschii subsp. strangulata</name>
    <name type="common">Goatgrass</name>
    <dbReference type="NCBI Taxonomy" id="200361"/>
    <lineage>
        <taxon>Eukaryota</taxon>
        <taxon>Viridiplantae</taxon>
        <taxon>Streptophyta</taxon>
        <taxon>Embryophyta</taxon>
        <taxon>Tracheophyta</taxon>
        <taxon>Spermatophyta</taxon>
        <taxon>Magnoliopsida</taxon>
        <taxon>Liliopsida</taxon>
        <taxon>Poales</taxon>
        <taxon>Poaceae</taxon>
        <taxon>BOP clade</taxon>
        <taxon>Pooideae</taxon>
        <taxon>Triticodae</taxon>
        <taxon>Triticeae</taxon>
        <taxon>Triticinae</taxon>
        <taxon>Aegilops</taxon>
    </lineage>
</organism>
<reference evidence="2" key="5">
    <citation type="journal article" date="2021" name="G3 (Bethesda)">
        <title>Aegilops tauschii genome assembly Aet v5.0 features greater sequence contiguity and improved annotation.</title>
        <authorList>
            <person name="Wang L."/>
            <person name="Zhu T."/>
            <person name="Rodriguez J.C."/>
            <person name="Deal K.R."/>
            <person name="Dubcovsky J."/>
            <person name="McGuire P.E."/>
            <person name="Lux T."/>
            <person name="Spannagl M."/>
            <person name="Mayer K.F.X."/>
            <person name="Baldrich P."/>
            <person name="Meyers B.C."/>
            <person name="Huo N."/>
            <person name="Gu Y.Q."/>
            <person name="Zhou H."/>
            <person name="Devos K.M."/>
            <person name="Bennetzen J.L."/>
            <person name="Unver T."/>
            <person name="Budak H."/>
            <person name="Gulick P.J."/>
            <person name="Galiba G."/>
            <person name="Kalapos B."/>
            <person name="Nelson D.R."/>
            <person name="Li P."/>
            <person name="You F.M."/>
            <person name="Luo M.C."/>
            <person name="Dvorak J."/>
        </authorList>
    </citation>
    <scope>NUCLEOTIDE SEQUENCE [LARGE SCALE GENOMIC DNA]</scope>
    <source>
        <strain evidence="2">cv. AL8/78</strain>
    </source>
</reference>
<reference evidence="2" key="3">
    <citation type="journal article" date="2017" name="Nature">
        <title>Genome sequence of the progenitor of the wheat D genome Aegilops tauschii.</title>
        <authorList>
            <person name="Luo M.C."/>
            <person name="Gu Y.Q."/>
            <person name="Puiu D."/>
            <person name="Wang H."/>
            <person name="Twardziok S.O."/>
            <person name="Deal K.R."/>
            <person name="Huo N."/>
            <person name="Zhu T."/>
            <person name="Wang L."/>
            <person name="Wang Y."/>
            <person name="McGuire P.E."/>
            <person name="Liu S."/>
            <person name="Long H."/>
            <person name="Ramasamy R.K."/>
            <person name="Rodriguez J.C."/>
            <person name="Van S.L."/>
            <person name="Yuan L."/>
            <person name="Wang Z."/>
            <person name="Xia Z."/>
            <person name="Xiao L."/>
            <person name="Anderson O.D."/>
            <person name="Ouyang S."/>
            <person name="Liang Y."/>
            <person name="Zimin A.V."/>
            <person name="Pertea G."/>
            <person name="Qi P."/>
            <person name="Bennetzen J.L."/>
            <person name="Dai X."/>
            <person name="Dawson M.W."/>
            <person name="Muller H.G."/>
            <person name="Kugler K."/>
            <person name="Rivarola-Duarte L."/>
            <person name="Spannagl M."/>
            <person name="Mayer K.F.X."/>
            <person name="Lu F.H."/>
            <person name="Bevan M.W."/>
            <person name="Leroy P."/>
            <person name="Li P."/>
            <person name="You F.M."/>
            <person name="Sun Q."/>
            <person name="Liu Z."/>
            <person name="Lyons E."/>
            <person name="Wicker T."/>
            <person name="Salzberg S.L."/>
            <person name="Devos K.M."/>
            <person name="Dvorak J."/>
        </authorList>
    </citation>
    <scope>NUCLEOTIDE SEQUENCE [LARGE SCALE GENOMIC DNA]</scope>
    <source>
        <strain evidence="2">cv. AL8/78</strain>
    </source>
</reference>
<feature type="compositionally biased region" description="Low complexity" evidence="1">
    <location>
        <begin position="28"/>
        <end position="39"/>
    </location>
</feature>
<dbReference type="EnsemblPlants" id="AET4Gv20490300.7">
    <property type="protein sequence ID" value="AET4Gv20490300.7"/>
    <property type="gene ID" value="AET4Gv20490300"/>
</dbReference>
<accession>A0A453I954</accession>
<evidence type="ECO:0000313" key="2">
    <source>
        <dbReference type="EnsemblPlants" id="AET4Gv20490300.7"/>
    </source>
</evidence>
<dbReference type="Gramene" id="AET4Gv20490300.7">
    <property type="protein sequence ID" value="AET4Gv20490300.7"/>
    <property type="gene ID" value="AET4Gv20490300"/>
</dbReference>
<evidence type="ECO:0000313" key="3">
    <source>
        <dbReference type="Proteomes" id="UP000015105"/>
    </source>
</evidence>
<sequence>DASFPRPPPLVTSTPTRCPPSIPVPELLPSAPRSASLSNSRHRRLLSDPVVFIQTYSKSTPQNIIHKSIRG</sequence>
<reference evidence="3" key="1">
    <citation type="journal article" date="2014" name="Science">
        <title>Ancient hybridizations among the ancestral genomes of bread wheat.</title>
        <authorList>
            <consortium name="International Wheat Genome Sequencing Consortium,"/>
            <person name="Marcussen T."/>
            <person name="Sandve S.R."/>
            <person name="Heier L."/>
            <person name="Spannagl M."/>
            <person name="Pfeifer M."/>
            <person name="Jakobsen K.S."/>
            <person name="Wulff B.B."/>
            <person name="Steuernagel B."/>
            <person name="Mayer K.F."/>
            <person name="Olsen O.A."/>
        </authorList>
    </citation>
    <scope>NUCLEOTIDE SEQUENCE [LARGE SCALE GENOMIC DNA]</scope>
    <source>
        <strain evidence="3">cv. AL8/78</strain>
    </source>
</reference>
<feature type="region of interest" description="Disordered" evidence="1">
    <location>
        <begin position="1"/>
        <end position="41"/>
    </location>
</feature>
<proteinExistence type="predicted"/>
<reference evidence="2" key="4">
    <citation type="submission" date="2019-03" db="UniProtKB">
        <authorList>
            <consortium name="EnsemblPlants"/>
        </authorList>
    </citation>
    <scope>IDENTIFICATION</scope>
</reference>
<reference evidence="3" key="2">
    <citation type="journal article" date="2017" name="Nat. Plants">
        <title>The Aegilops tauschii genome reveals multiple impacts of transposons.</title>
        <authorList>
            <person name="Zhao G."/>
            <person name="Zou C."/>
            <person name="Li K."/>
            <person name="Wang K."/>
            <person name="Li T."/>
            <person name="Gao L."/>
            <person name="Zhang X."/>
            <person name="Wang H."/>
            <person name="Yang Z."/>
            <person name="Liu X."/>
            <person name="Jiang W."/>
            <person name="Mao L."/>
            <person name="Kong X."/>
            <person name="Jiao Y."/>
            <person name="Jia J."/>
        </authorList>
    </citation>
    <scope>NUCLEOTIDE SEQUENCE [LARGE SCALE GENOMIC DNA]</scope>
    <source>
        <strain evidence="3">cv. AL8/78</strain>
    </source>
</reference>